<reference evidence="14" key="1">
    <citation type="submission" date="2018-11" db="EMBL/GenBank/DDBJ databases">
        <authorList>
            <person name="Alioto T."/>
            <person name="Alioto T."/>
        </authorList>
    </citation>
    <scope>NUCLEOTIDE SEQUENCE</scope>
</reference>
<name>A0A8B6DTD1_MYTGA</name>
<feature type="region of interest" description="Disordered" evidence="11">
    <location>
        <begin position="122"/>
        <end position="174"/>
    </location>
</feature>
<dbReference type="Pfam" id="PF25777">
    <property type="entry name" value="Aurora-A_bind_TACC3"/>
    <property type="match status" value="1"/>
</dbReference>
<dbReference type="InterPro" id="IPR027417">
    <property type="entry name" value="P-loop_NTPase"/>
</dbReference>
<dbReference type="GO" id="GO:0033314">
    <property type="term" value="P:mitotic DNA replication checkpoint signaling"/>
    <property type="evidence" value="ECO:0007669"/>
    <property type="project" value="TreeGrafter"/>
</dbReference>
<feature type="region of interest" description="Disordered" evidence="11">
    <location>
        <begin position="194"/>
        <end position="222"/>
    </location>
</feature>
<dbReference type="InterPro" id="IPR041083">
    <property type="entry name" value="AAA_lid_10"/>
</dbReference>
<dbReference type="FunFam" id="3.40.50.300:FF:000199">
    <property type="entry name" value="Origin recognition complex subunit 1"/>
    <property type="match status" value="1"/>
</dbReference>
<accession>A0A8B6DTD1</accession>
<comment type="subcellular location">
    <subcellularLocation>
        <location evidence="1">Nucleus</location>
    </subcellularLocation>
</comment>
<evidence type="ECO:0000256" key="4">
    <source>
        <dbReference type="ARBA" id="ARBA00022705"/>
    </source>
</evidence>
<dbReference type="Proteomes" id="UP000596742">
    <property type="component" value="Unassembled WGS sequence"/>
</dbReference>
<feature type="compositionally biased region" description="Polar residues" evidence="11">
    <location>
        <begin position="822"/>
        <end position="837"/>
    </location>
</feature>
<feature type="compositionally biased region" description="Polar residues" evidence="11">
    <location>
        <begin position="151"/>
        <end position="162"/>
    </location>
</feature>
<evidence type="ECO:0000256" key="1">
    <source>
        <dbReference type="ARBA" id="ARBA00004123"/>
    </source>
</evidence>
<evidence type="ECO:0000256" key="11">
    <source>
        <dbReference type="SAM" id="MobiDB-lite"/>
    </source>
</evidence>
<dbReference type="GO" id="GO:0016887">
    <property type="term" value="F:ATP hydrolysis activity"/>
    <property type="evidence" value="ECO:0007669"/>
    <property type="project" value="InterPro"/>
</dbReference>
<feature type="region of interest" description="Disordered" evidence="11">
    <location>
        <begin position="445"/>
        <end position="946"/>
    </location>
</feature>
<dbReference type="Pfam" id="PF09079">
    <property type="entry name" value="WHD_Cdc6"/>
    <property type="match status" value="1"/>
</dbReference>
<evidence type="ECO:0000259" key="13">
    <source>
        <dbReference type="SMART" id="SM01074"/>
    </source>
</evidence>
<evidence type="ECO:0000259" key="12">
    <source>
        <dbReference type="SMART" id="SM00382"/>
    </source>
</evidence>
<organism evidence="14 15">
    <name type="scientific">Mytilus galloprovincialis</name>
    <name type="common">Mediterranean mussel</name>
    <dbReference type="NCBI Taxonomy" id="29158"/>
    <lineage>
        <taxon>Eukaryota</taxon>
        <taxon>Metazoa</taxon>
        <taxon>Spiralia</taxon>
        <taxon>Lophotrochozoa</taxon>
        <taxon>Mollusca</taxon>
        <taxon>Bivalvia</taxon>
        <taxon>Autobranchia</taxon>
        <taxon>Pteriomorphia</taxon>
        <taxon>Mytilida</taxon>
        <taxon>Mytiloidea</taxon>
        <taxon>Mytilidae</taxon>
        <taxon>Mytilinae</taxon>
        <taxon>Mytilus</taxon>
    </lineage>
</organism>
<evidence type="ECO:0000256" key="3">
    <source>
        <dbReference type="ARBA" id="ARBA00019081"/>
    </source>
</evidence>
<dbReference type="GO" id="GO:0006270">
    <property type="term" value="P:DNA replication initiation"/>
    <property type="evidence" value="ECO:0007669"/>
    <property type="project" value="TreeGrafter"/>
</dbReference>
<dbReference type="InterPro" id="IPR003593">
    <property type="entry name" value="AAA+_ATPase"/>
</dbReference>
<dbReference type="GO" id="GO:0003688">
    <property type="term" value="F:DNA replication origin binding"/>
    <property type="evidence" value="ECO:0007669"/>
    <property type="project" value="TreeGrafter"/>
</dbReference>
<dbReference type="SUPFAM" id="SSF46785">
    <property type="entry name" value="Winged helix' DNA-binding domain"/>
    <property type="match status" value="1"/>
</dbReference>
<dbReference type="CDD" id="cd08768">
    <property type="entry name" value="Cdc6_C"/>
    <property type="match status" value="1"/>
</dbReference>
<dbReference type="InterPro" id="IPR036390">
    <property type="entry name" value="WH_DNA-bd_sf"/>
</dbReference>
<feature type="compositionally biased region" description="Polar residues" evidence="11">
    <location>
        <begin position="474"/>
        <end position="485"/>
    </location>
</feature>
<dbReference type="Gene3D" id="1.10.8.60">
    <property type="match status" value="1"/>
</dbReference>
<dbReference type="Pfam" id="PF17872">
    <property type="entry name" value="AAA_lid_10"/>
    <property type="match status" value="1"/>
</dbReference>
<keyword evidence="7" id="KW-0067">ATP-binding</keyword>
<feature type="compositionally biased region" description="Polar residues" evidence="11">
    <location>
        <begin position="588"/>
        <end position="598"/>
    </location>
</feature>
<evidence type="ECO:0000256" key="2">
    <source>
        <dbReference type="ARBA" id="ARBA00008398"/>
    </source>
</evidence>
<feature type="compositionally biased region" description="Polar residues" evidence="11">
    <location>
        <begin position="761"/>
        <end position="772"/>
    </location>
</feature>
<keyword evidence="6" id="KW-0547">Nucleotide-binding</keyword>
<keyword evidence="10" id="KW-0539">Nucleus</keyword>
<feature type="compositionally biased region" description="Polar residues" evidence="11">
    <location>
        <begin position="647"/>
        <end position="656"/>
    </location>
</feature>
<dbReference type="FunFam" id="1.10.8.60:FF:000062">
    <property type="entry name" value="Origin recognition complex subunit 1"/>
    <property type="match status" value="1"/>
</dbReference>
<dbReference type="InterPro" id="IPR057663">
    <property type="entry name" value="TACC3_Aurora-A_bind"/>
</dbReference>
<dbReference type="GO" id="GO:0046872">
    <property type="term" value="F:metal ion binding"/>
    <property type="evidence" value="ECO:0007669"/>
    <property type="project" value="UniProtKB-KW"/>
</dbReference>
<dbReference type="PANTHER" id="PTHR10763">
    <property type="entry name" value="CELL DIVISION CONTROL PROTEIN 6-RELATED"/>
    <property type="match status" value="1"/>
</dbReference>
<dbReference type="Gene3D" id="3.40.50.300">
    <property type="entry name" value="P-loop containing nucleotide triphosphate hydrolases"/>
    <property type="match status" value="1"/>
</dbReference>
<evidence type="ECO:0000313" key="15">
    <source>
        <dbReference type="Proteomes" id="UP000596742"/>
    </source>
</evidence>
<gene>
    <name evidence="14" type="ORF">MGAL_10B021862</name>
</gene>
<keyword evidence="15" id="KW-1185">Reference proteome</keyword>
<evidence type="ECO:0000256" key="7">
    <source>
        <dbReference type="ARBA" id="ARBA00022840"/>
    </source>
</evidence>
<feature type="compositionally biased region" description="Low complexity" evidence="11">
    <location>
        <begin position="838"/>
        <end position="849"/>
    </location>
</feature>
<dbReference type="GO" id="GO:0005524">
    <property type="term" value="F:ATP binding"/>
    <property type="evidence" value="ECO:0007669"/>
    <property type="project" value="UniProtKB-KW"/>
</dbReference>
<dbReference type="InterPro" id="IPR015163">
    <property type="entry name" value="Cdc6_C"/>
</dbReference>
<feature type="compositionally biased region" description="Polar residues" evidence="11">
    <location>
        <begin position="496"/>
        <end position="510"/>
    </location>
</feature>
<comment type="similarity">
    <text evidence="2">Belongs to the ORC1 family.</text>
</comment>
<sequence length="1445" mass="157436">MNISNLMEFSLMDEEENKFSVPSLAQTPVVKNSILKPSTKDNLIQLSTPVHKNLKVKFQTPQTAHKVTPTRYEQIKELDDQENWAERTTVVLKCDHEENTKNAQAILHDLIYQVLDSKEESQITPVTGPSLPMVSEETQDTGDDCKEKADNLSSQGHENVQQVEKETPSSPIIPAKSGAYSVDFDNLDTIDPFKNKGGLSSSPSSQKIEKIASEDNQAESDSEKLLEDIELPDIKLEDIADVTLSEYVLCEEGDTTVIENKHSGEGDITVNESKQTEDKDLTVIENKCKNEVDDISPKIEENKQLHDIDLENIKDPFATTKQLANSPQVNTTSGTSESTLVKENPFAALKSDIGSVESDGDSNFLNSPLKLPADSLVSEPNIINSPLLKSTENQPSIDEEMNPFATKTKVANSPAVSGDPFAPKSTVANSLSLDTDPFATKSTVANSPAVAAKPFATKSPVANSPSLDADPFATKSTVANSPTLDRTQDPMATKSKVPNSPKSDGESMNTFDMKAELPKSPAQSTQDLFATKTKVANSPGINSNENPFETKSKVTSSPTIGSEENPFATKSMVPNSPTVISEVDPFATKSNVPNSPAINTEVDPFASKAKVPNSPALKSLEEDPFTTKPKVPNSPALKSSEEDPFTTKPNVSNSPAISAEADPFATKTKVPNSPALSTEADTFATKTKVPNSPALKSSEDDPFTAKPNVSNSPAISTEADPFATKTKVSTSPLKKSDDDPFTTKSMVPNSPEVSTGEDPFTTKTKVPNSPVVSSEEDPFATKAKIPNSPVVSSEEDPFATNTNIPNSPAVKTEEDPFATETKVPNSPLRNSDNDPFTSKSKVPNSPVVSQKENPFASKSKVPNSPTISTEEDPFATNLKVANLPAINSKDDPFATKSKVPISPTTSSEENPFAPKSKIENSPSKNLDDIDPFATKSKVPSSPKNDEVKIQDSLKQAIGADAFLNNNPFSPQCPVVNITSKRGATELSGKQDGGLLNLGLSIDEDQFKPACDVFNDTASWDALESFGSCTSDPSTLNRQSLYVKFDPLVNLPPDDPRRASIDIRRASMKLERLREILHVSAVPDSLPCREKEFEDIFSFVESKILDGTGGCMYISGVPGTGKTATVHEVIRALNKAYEDGELSQFKYISINGMRLTEPRQAYVQILKQLTGQKATPDHAADLLNKKFTTPGPRKETIVMLADELDLLWTRKQDVMYNLFDWPSQRHARLVVLAVANTMDLPERIMMKRVASRIGLTRMTFQPYTFKQLQEIVVSRMKGLKAFDSDAIQLAARKVAAVSGDARRALDICRRSTEIAEKRSPSKKSNILVGMSHVDAALQEMFSSPKIVAIRGLSNQEKLFLRAIVAEFTRSGLEEAEFSRIYTQHISLCRFEGLTPPTTSQLASICSRLGSIRLLLVEHGRHDLQLRVRLNISQDDILFALKEKTNV</sequence>
<feature type="compositionally biased region" description="Polar residues" evidence="11">
    <location>
        <begin position="669"/>
        <end position="690"/>
    </location>
</feature>
<dbReference type="SUPFAM" id="SSF52540">
    <property type="entry name" value="P-loop containing nucleoside triphosphate hydrolases"/>
    <property type="match status" value="1"/>
</dbReference>
<evidence type="ECO:0000256" key="9">
    <source>
        <dbReference type="ARBA" id="ARBA00023125"/>
    </source>
</evidence>
<keyword evidence="9" id="KW-0238">DNA-binding</keyword>
<feature type="domain" description="AAA+ ATPase" evidence="12">
    <location>
        <begin position="1107"/>
        <end position="1258"/>
    </location>
</feature>
<dbReference type="SMART" id="SM01074">
    <property type="entry name" value="Cdc6_C"/>
    <property type="match status" value="1"/>
</dbReference>
<protein>
    <recommendedName>
        <fullName evidence="3">Origin recognition complex subunit 1</fullName>
    </recommendedName>
</protein>
<keyword evidence="8" id="KW-0460">Magnesium</keyword>
<dbReference type="EMBL" id="UYJE01003965">
    <property type="protein sequence ID" value="VDI23733.1"/>
    <property type="molecule type" value="Genomic_DNA"/>
</dbReference>
<dbReference type="InterPro" id="IPR050311">
    <property type="entry name" value="ORC1/CDC6"/>
</dbReference>
<evidence type="ECO:0000256" key="6">
    <source>
        <dbReference type="ARBA" id="ARBA00022741"/>
    </source>
</evidence>
<dbReference type="OrthoDB" id="1926878at2759"/>
<comment type="caution">
    <text evidence="14">The sequence shown here is derived from an EMBL/GenBank/DDBJ whole genome shotgun (WGS) entry which is preliminary data.</text>
</comment>
<dbReference type="Pfam" id="PF00004">
    <property type="entry name" value="AAA"/>
    <property type="match status" value="1"/>
</dbReference>
<evidence type="ECO:0000256" key="8">
    <source>
        <dbReference type="ARBA" id="ARBA00022842"/>
    </source>
</evidence>
<proteinExistence type="inferred from homology"/>
<feature type="compositionally biased region" description="Polar residues" evidence="11">
    <location>
        <begin position="742"/>
        <end position="753"/>
    </location>
</feature>
<feature type="domain" description="Cdc6 C-terminal" evidence="13">
    <location>
        <begin position="1359"/>
        <end position="1439"/>
    </location>
</feature>
<dbReference type="PANTHER" id="PTHR10763:SF23">
    <property type="entry name" value="ORIGIN RECOGNITION COMPLEX SUBUNIT 1"/>
    <property type="match status" value="1"/>
</dbReference>
<keyword evidence="4" id="KW-0235">DNA replication</keyword>
<evidence type="ECO:0000313" key="14">
    <source>
        <dbReference type="EMBL" id="VDI23733.1"/>
    </source>
</evidence>
<evidence type="ECO:0000256" key="10">
    <source>
        <dbReference type="ARBA" id="ARBA00023242"/>
    </source>
</evidence>
<dbReference type="SMART" id="SM00382">
    <property type="entry name" value="AAA"/>
    <property type="match status" value="1"/>
</dbReference>
<dbReference type="GO" id="GO:0005664">
    <property type="term" value="C:nuclear origin of replication recognition complex"/>
    <property type="evidence" value="ECO:0007669"/>
    <property type="project" value="TreeGrafter"/>
</dbReference>
<keyword evidence="5" id="KW-0479">Metal-binding</keyword>
<feature type="compositionally biased region" description="Polar residues" evidence="11">
    <location>
        <begin position="521"/>
        <end position="562"/>
    </location>
</feature>
<dbReference type="InterPro" id="IPR003959">
    <property type="entry name" value="ATPase_AAA_core"/>
</dbReference>
<dbReference type="CDD" id="cd00009">
    <property type="entry name" value="AAA"/>
    <property type="match status" value="1"/>
</dbReference>
<evidence type="ECO:0000256" key="5">
    <source>
        <dbReference type="ARBA" id="ARBA00022723"/>
    </source>
</evidence>